<gene>
    <name evidence="3" type="ORF">M5D45_26285</name>
</gene>
<dbReference type="InterPro" id="IPR000873">
    <property type="entry name" value="AMP-dep_synth/lig_dom"/>
</dbReference>
<protein>
    <submittedName>
        <fullName evidence="3">AMP-binding protein</fullName>
    </submittedName>
</protein>
<dbReference type="InterPro" id="IPR020845">
    <property type="entry name" value="AMP-binding_CS"/>
</dbReference>
<dbReference type="Gene3D" id="3.30.300.30">
    <property type="match status" value="1"/>
</dbReference>
<dbReference type="EMBL" id="CP097331">
    <property type="protein sequence ID" value="URF06605.1"/>
    <property type="molecule type" value="Genomic_DNA"/>
</dbReference>
<dbReference type="InterPro" id="IPR025110">
    <property type="entry name" value="AMP-bd_C"/>
</dbReference>
<dbReference type="AlphaFoldDB" id="A0AAE9I529"/>
<dbReference type="InterPro" id="IPR045851">
    <property type="entry name" value="AMP-bd_C_sf"/>
</dbReference>
<dbReference type="InterPro" id="IPR050237">
    <property type="entry name" value="ATP-dep_AMP-bd_enzyme"/>
</dbReference>
<dbReference type="KEGG" id="ccam:M5D45_26285"/>
<proteinExistence type="predicted"/>
<accession>A0AAE9I529</accession>
<dbReference type="Gene3D" id="3.40.50.12780">
    <property type="entry name" value="N-terminal domain of ligase-like"/>
    <property type="match status" value="1"/>
</dbReference>
<dbReference type="Proteomes" id="UP001056132">
    <property type="component" value="Chromosome 2"/>
</dbReference>
<feature type="domain" description="AMP-binding enzyme C-terminal" evidence="2">
    <location>
        <begin position="486"/>
        <end position="561"/>
    </location>
</feature>
<evidence type="ECO:0000313" key="4">
    <source>
        <dbReference type="Proteomes" id="UP001056132"/>
    </source>
</evidence>
<dbReference type="PANTHER" id="PTHR43767">
    <property type="entry name" value="LONG-CHAIN-FATTY-ACID--COA LIGASE"/>
    <property type="match status" value="1"/>
</dbReference>
<evidence type="ECO:0000313" key="3">
    <source>
        <dbReference type="EMBL" id="URF06605.1"/>
    </source>
</evidence>
<dbReference type="PANTHER" id="PTHR43767:SF1">
    <property type="entry name" value="NONRIBOSOMAL PEPTIDE SYNTHASE PES1 (EUROFUNG)-RELATED"/>
    <property type="match status" value="1"/>
</dbReference>
<sequence length="573" mass="62519">MEETAFFADLDARHARIWPAGLPTAPHYPHGEIGLGDTLRAWARVQPDRPALVYYGTTLTYAELDDLSERCAELLRGHGAGPGERVAVLLGNCPQFHIVFYAILKIGAVYVPVNPLFKEHELAYELNDAGATTVIALDSLVPMLMAVKAQTPVATVFRTAPGEFLPAEPTLRVPAGLGAPPVEHAGTIDLMTAVRLCTGNVRDAQVDLNALAALNYTGGTTGMPKGCMHTQRDMLYTAAASLAVASGQAGRDPAQPSPDVMLNFLPMFWIAGENLGLIYPIFSGATLVLLARWDPAAVIAAVERYRVNRTFMVVDSIVELLQHPDLPRHDLRTLQHTRVASFIRKLTPDLRRQWLALTGGILAEGAWGMTETHTSDTFTTGMQTDDMDLHGRPIFVGLPVPGTRIKICDFETGAVLPVGGEGEIVVSTPSLFKGYWGRPEANAEVFRNGWFHTGDIGAYDEAGYLHFLGRRKEMIKVRGMSVFPSELEVLLGRHPAVLGSAVVPRPDPERGQVPVAFIRLRPEHAAVSGDDLLTWCREHMASYKVPEIRVVAELPMTATGKVRKVELQAQLEQ</sequence>
<evidence type="ECO:0000259" key="2">
    <source>
        <dbReference type="Pfam" id="PF13193"/>
    </source>
</evidence>
<dbReference type="SUPFAM" id="SSF56801">
    <property type="entry name" value="Acetyl-CoA synthetase-like"/>
    <property type="match status" value="1"/>
</dbReference>
<name>A0AAE9I529_9BURK</name>
<reference evidence="3" key="2">
    <citation type="submission" date="2022-05" db="EMBL/GenBank/DDBJ databases">
        <authorList>
            <person name="Kunte H.-J."/>
        </authorList>
    </citation>
    <scope>NUCLEOTIDE SEQUENCE</scope>
    <source>
        <strain evidence="3">G5</strain>
    </source>
</reference>
<dbReference type="InterPro" id="IPR042099">
    <property type="entry name" value="ANL_N_sf"/>
</dbReference>
<dbReference type="RefSeq" id="WP_250025505.1">
    <property type="nucleotide sequence ID" value="NZ_CP097331.1"/>
</dbReference>
<dbReference type="NCBIfam" id="NF004822">
    <property type="entry name" value="PRK06178.1"/>
    <property type="match status" value="1"/>
</dbReference>
<reference evidence="3" key="1">
    <citation type="journal article" date="2022" name="Microbiol. Resour. Announc.">
        <title>Genome Sequence of Cupriavidus campinensis Strain G5, a Member of a Bacterial Consortium Capable of Polyethylene Degradation.</title>
        <authorList>
            <person name="Schneider B."/>
            <person name="Pfeiffer F."/>
            <person name="Dyall-Smith M."/>
            <person name="Kunte H.J."/>
        </authorList>
    </citation>
    <scope>NUCLEOTIDE SEQUENCE</scope>
    <source>
        <strain evidence="3">G5</strain>
    </source>
</reference>
<feature type="domain" description="AMP-dependent synthetase/ligase" evidence="1">
    <location>
        <begin position="40"/>
        <end position="436"/>
    </location>
</feature>
<organism evidence="3 4">
    <name type="scientific">Cupriavidus campinensis</name>
    <dbReference type="NCBI Taxonomy" id="151783"/>
    <lineage>
        <taxon>Bacteria</taxon>
        <taxon>Pseudomonadati</taxon>
        <taxon>Pseudomonadota</taxon>
        <taxon>Betaproteobacteria</taxon>
        <taxon>Burkholderiales</taxon>
        <taxon>Burkholderiaceae</taxon>
        <taxon>Cupriavidus</taxon>
    </lineage>
</organism>
<dbReference type="Pfam" id="PF00501">
    <property type="entry name" value="AMP-binding"/>
    <property type="match status" value="1"/>
</dbReference>
<dbReference type="Pfam" id="PF13193">
    <property type="entry name" value="AMP-binding_C"/>
    <property type="match status" value="1"/>
</dbReference>
<evidence type="ECO:0000259" key="1">
    <source>
        <dbReference type="Pfam" id="PF00501"/>
    </source>
</evidence>
<dbReference type="PROSITE" id="PS00455">
    <property type="entry name" value="AMP_BINDING"/>
    <property type="match status" value="1"/>
</dbReference>
<dbReference type="GO" id="GO:0016878">
    <property type="term" value="F:acid-thiol ligase activity"/>
    <property type="evidence" value="ECO:0007669"/>
    <property type="project" value="UniProtKB-ARBA"/>
</dbReference>